<keyword evidence="9" id="KW-1185">Reference proteome</keyword>
<accession>A0A4R6EFP3</accession>
<name>A0A4R6EFP3_9RHOO</name>
<evidence type="ECO:0000256" key="3">
    <source>
        <dbReference type="ARBA" id="ARBA00022679"/>
    </source>
</evidence>
<dbReference type="PRINTS" id="PR00507">
    <property type="entry name" value="N12N6MTFRASE"/>
</dbReference>
<dbReference type="Pfam" id="PF22654">
    <property type="entry name" value="DUF7008"/>
    <property type="match status" value="1"/>
</dbReference>
<proteinExistence type="predicted"/>
<evidence type="ECO:0000256" key="2">
    <source>
        <dbReference type="ARBA" id="ARBA00022603"/>
    </source>
</evidence>
<dbReference type="EMBL" id="SNVV01000002">
    <property type="protein sequence ID" value="TDN56339.1"/>
    <property type="molecule type" value="Genomic_DNA"/>
</dbReference>
<sequence length="1227" mass="136898">MINRIKLLSDLKLQVRDLEGDLRGRFASHAEYKNRLTADWQAARDAGRTAEALESWVEAQFTQSAVAWVLACVFIRFCEDNDLLDAPLIAGTNSRGQSAVGRQEAFYLEHPTASDNDYLRDAFAVAGRLPGLSDVLKVQRNLLAAPVSADMGKQLVRFFRATNADSGAPVHDFADPDWNTRFLGDLYQDLSEAARERYALLQTPEFVESFILDRTLTPALDIYTLEDVDLIDPTCGSGHFLLGAFERLAPLWLRKRPDNVNLALQEALDRIAGIDLNPYAVVIARFRLLVAALKMAQVSKLRLAPDFHLHIATGDSLLHGFDQRDYSRAQAALALNTPQENLATAADHLYRHAFAAEDLAATNRILGRKYAAVVGNPPYIAVKDRAVSALYRDRFSSCHGKYALVAPFCERFWALAKPLDSAQRAGHVGLIVGNNFMKREFGKKLVEAFFPSVDLTHVIDTAGAYIPGHGTPTAILFGRNRPPASSAIRAVMGIKGEPSTPADPAQGVVWQAILNQVDRRDSESEWISVTDAERSLFARHPWSIGGGGASELKNQIEEIASGNLGAIADEMGIVSVTGEDEVYLVTDQSVADRHGIENTKQLVTGDLVRDWNASGLTAVWLYDIDFNLQSIDMHPNTHRFLWSFRSNLSKRKRFGTPMLERGLSWYEWQELYAAKLRNPLTITYAFVATHNHFVLDRGGKIFNRSAPVIKLRADATEEYHFGVLGVLNSSLACFWAKQVFHNKGSTVDQHGARQRTDAFEDFYEFTSTGLAKFPLPGVLPTATARLLDEFSGRHADALPDKAIKSPIPSRQDLHARREDLKAIRKNMISLQEELDWEVYKLFGVLSDELRYVGIPPQIGIGERAFEILLARQCTTGITTTTWFARHGAQPLTELPDHWPTDYRALVERRIAAIERSRDLALLERPECKRRWAGADWESLEKAAIENWLLDRLEGADLWPRDVHPAPRLRSVRELVDALSGDEDFRRALDLYAGSGSDAHATVVALIQQASVPYLDALRYSDSGLRKRGVWQNTWAMQRREDAIDAEVARRLSGQPMEAVNEEQSRRKAAEVGAIPVPPKYKQEDYRDGVSWKLRGALDVPKERFVSFPGLERSNDATSPMLLWAGYDAKARALALTGYLYEMLQREGADADRLAPALAGLDELLPWVHQWHPEVDDDLGMSTGDYLQGLLDAQLAQHGLTLAAVRAWRPPASTRRPRGRRSSAATEA</sequence>
<dbReference type="InterPro" id="IPR050953">
    <property type="entry name" value="N4_N6_ade-DNA_methylase"/>
</dbReference>
<dbReference type="PROSITE" id="PS00092">
    <property type="entry name" value="N6_MTASE"/>
    <property type="match status" value="1"/>
</dbReference>
<keyword evidence="3" id="KW-0808">Transferase</keyword>
<reference evidence="8 9" key="1">
    <citation type="submission" date="2019-03" db="EMBL/GenBank/DDBJ databases">
        <title>Genomic Encyclopedia of Type Strains, Phase IV (KMG-IV): sequencing the most valuable type-strain genomes for metagenomic binning, comparative biology and taxonomic classification.</title>
        <authorList>
            <person name="Goeker M."/>
        </authorList>
    </citation>
    <scope>NUCLEOTIDE SEQUENCE [LARGE SCALE GENOMIC DNA]</scope>
    <source>
        <strain evidence="8 9">DSM 12121</strain>
    </source>
</reference>
<evidence type="ECO:0000259" key="7">
    <source>
        <dbReference type="Pfam" id="PF22654"/>
    </source>
</evidence>
<feature type="domain" description="Type II methyltransferase M.TaqI-like" evidence="6">
    <location>
        <begin position="270"/>
        <end position="461"/>
    </location>
</feature>
<dbReference type="AlphaFoldDB" id="A0A4R6EFP3"/>
<evidence type="ECO:0000256" key="4">
    <source>
        <dbReference type="ARBA" id="ARBA00022691"/>
    </source>
</evidence>
<dbReference type="GO" id="GO:0006304">
    <property type="term" value="P:DNA modification"/>
    <property type="evidence" value="ECO:0007669"/>
    <property type="project" value="InterPro"/>
</dbReference>
<dbReference type="Pfam" id="PF07669">
    <property type="entry name" value="Eco57I"/>
    <property type="match status" value="1"/>
</dbReference>
<keyword evidence="2" id="KW-0489">Methyltransferase</keyword>
<dbReference type="InterPro" id="IPR011639">
    <property type="entry name" value="MethylTrfase_TaqI-like_dom"/>
</dbReference>
<dbReference type="PANTHER" id="PTHR33841">
    <property type="entry name" value="DNA METHYLTRANSFERASE YEEA-RELATED"/>
    <property type="match status" value="1"/>
</dbReference>
<protein>
    <recommendedName>
        <fullName evidence="1">site-specific DNA-methyltransferase (adenine-specific)</fullName>
        <ecNumber evidence="1">2.1.1.72</ecNumber>
    </recommendedName>
</protein>
<dbReference type="GO" id="GO:0009007">
    <property type="term" value="F:site-specific DNA-methyltransferase (adenine-specific) activity"/>
    <property type="evidence" value="ECO:0007669"/>
    <property type="project" value="UniProtKB-EC"/>
</dbReference>
<dbReference type="PANTHER" id="PTHR33841:SF1">
    <property type="entry name" value="DNA METHYLTRANSFERASE A"/>
    <property type="match status" value="1"/>
</dbReference>
<dbReference type="Proteomes" id="UP000295129">
    <property type="component" value="Unassembled WGS sequence"/>
</dbReference>
<dbReference type="EC" id="2.1.1.72" evidence="1"/>
<evidence type="ECO:0000259" key="6">
    <source>
        <dbReference type="Pfam" id="PF07669"/>
    </source>
</evidence>
<dbReference type="OrthoDB" id="9784823at2"/>
<evidence type="ECO:0000256" key="1">
    <source>
        <dbReference type="ARBA" id="ARBA00011900"/>
    </source>
</evidence>
<dbReference type="Gene3D" id="3.40.50.150">
    <property type="entry name" value="Vaccinia Virus protein VP39"/>
    <property type="match status" value="1"/>
</dbReference>
<dbReference type="InterPro" id="IPR002052">
    <property type="entry name" value="DNA_methylase_N6_adenine_CS"/>
</dbReference>
<comment type="caution">
    <text evidence="8">The sequence shown here is derived from an EMBL/GenBank/DDBJ whole genome shotgun (WGS) entry which is preliminary data.</text>
</comment>
<evidence type="ECO:0000313" key="9">
    <source>
        <dbReference type="Proteomes" id="UP000295129"/>
    </source>
</evidence>
<dbReference type="GO" id="GO:0032259">
    <property type="term" value="P:methylation"/>
    <property type="evidence" value="ECO:0007669"/>
    <property type="project" value="UniProtKB-KW"/>
</dbReference>
<gene>
    <name evidence="8" type="ORF">C7389_102275</name>
</gene>
<dbReference type="RefSeq" id="WP_133588698.1">
    <property type="nucleotide sequence ID" value="NZ_SNVV01000002.1"/>
</dbReference>
<evidence type="ECO:0000256" key="5">
    <source>
        <dbReference type="ARBA" id="ARBA00047942"/>
    </source>
</evidence>
<dbReference type="SUPFAM" id="SSF53335">
    <property type="entry name" value="S-adenosyl-L-methionine-dependent methyltransferases"/>
    <property type="match status" value="1"/>
</dbReference>
<dbReference type="NCBIfam" id="NF033451">
    <property type="entry name" value="BREX_2_MTaseX"/>
    <property type="match status" value="1"/>
</dbReference>
<feature type="domain" description="DUF7008" evidence="7">
    <location>
        <begin position="827"/>
        <end position="1215"/>
    </location>
</feature>
<dbReference type="GO" id="GO:0003676">
    <property type="term" value="F:nucleic acid binding"/>
    <property type="evidence" value="ECO:0007669"/>
    <property type="project" value="InterPro"/>
</dbReference>
<dbReference type="InterPro" id="IPR029063">
    <property type="entry name" value="SAM-dependent_MTases_sf"/>
</dbReference>
<keyword evidence="4" id="KW-0949">S-adenosyl-L-methionine</keyword>
<comment type="catalytic activity">
    <reaction evidence="5">
        <text>a 2'-deoxyadenosine in DNA + S-adenosyl-L-methionine = an N(6)-methyl-2'-deoxyadenosine in DNA + S-adenosyl-L-homocysteine + H(+)</text>
        <dbReference type="Rhea" id="RHEA:15197"/>
        <dbReference type="Rhea" id="RHEA-COMP:12418"/>
        <dbReference type="Rhea" id="RHEA-COMP:12419"/>
        <dbReference type="ChEBI" id="CHEBI:15378"/>
        <dbReference type="ChEBI" id="CHEBI:57856"/>
        <dbReference type="ChEBI" id="CHEBI:59789"/>
        <dbReference type="ChEBI" id="CHEBI:90615"/>
        <dbReference type="ChEBI" id="CHEBI:90616"/>
        <dbReference type="EC" id="2.1.1.72"/>
    </reaction>
</comment>
<evidence type="ECO:0000313" key="8">
    <source>
        <dbReference type="EMBL" id="TDN56339.1"/>
    </source>
</evidence>
<dbReference type="InterPro" id="IPR054277">
    <property type="entry name" value="DUF7008"/>
</dbReference>
<organism evidence="8 9">
    <name type="scientific">Azoarcus indigens</name>
    <dbReference type="NCBI Taxonomy" id="29545"/>
    <lineage>
        <taxon>Bacteria</taxon>
        <taxon>Pseudomonadati</taxon>
        <taxon>Pseudomonadota</taxon>
        <taxon>Betaproteobacteria</taxon>
        <taxon>Rhodocyclales</taxon>
        <taxon>Zoogloeaceae</taxon>
        <taxon>Azoarcus</taxon>
    </lineage>
</organism>